<name>A0A5D3CK32_CUCMM</name>
<gene>
    <name evidence="1" type="ORF">E5676_scaffold177G00570</name>
</gene>
<protein>
    <submittedName>
        <fullName evidence="1">CACTA en-spm transposon protein</fullName>
    </submittedName>
</protein>
<organism evidence="1 2">
    <name type="scientific">Cucumis melo var. makuwa</name>
    <name type="common">Oriental melon</name>
    <dbReference type="NCBI Taxonomy" id="1194695"/>
    <lineage>
        <taxon>Eukaryota</taxon>
        <taxon>Viridiplantae</taxon>
        <taxon>Streptophyta</taxon>
        <taxon>Embryophyta</taxon>
        <taxon>Tracheophyta</taxon>
        <taxon>Spermatophyta</taxon>
        <taxon>Magnoliopsida</taxon>
        <taxon>eudicotyledons</taxon>
        <taxon>Gunneridae</taxon>
        <taxon>Pentapetalae</taxon>
        <taxon>rosids</taxon>
        <taxon>fabids</taxon>
        <taxon>Cucurbitales</taxon>
        <taxon>Cucurbitaceae</taxon>
        <taxon>Benincaseae</taxon>
        <taxon>Cucumis</taxon>
    </lineage>
</organism>
<accession>A0A5D3CK32</accession>
<dbReference type="AlphaFoldDB" id="A0A5D3CK32"/>
<evidence type="ECO:0000313" key="1">
    <source>
        <dbReference type="EMBL" id="TYK11895.1"/>
    </source>
</evidence>
<evidence type="ECO:0000313" key="2">
    <source>
        <dbReference type="Proteomes" id="UP000321947"/>
    </source>
</evidence>
<dbReference type="EMBL" id="SSTD01010378">
    <property type="protein sequence ID" value="TYK11895.1"/>
    <property type="molecule type" value="Genomic_DNA"/>
</dbReference>
<reference evidence="1 2" key="1">
    <citation type="submission" date="2019-08" db="EMBL/GenBank/DDBJ databases">
        <title>Draft genome sequences of two oriental melons (Cucumis melo L. var makuwa).</title>
        <authorList>
            <person name="Kwon S.-Y."/>
        </authorList>
    </citation>
    <scope>NUCLEOTIDE SEQUENCE [LARGE SCALE GENOMIC DNA]</scope>
    <source>
        <strain evidence="2">cv. Chang Bougi</strain>
        <tissue evidence="1">Leaf</tissue>
    </source>
</reference>
<proteinExistence type="predicted"/>
<sequence length="247" mass="29192">MTFRRMVTYQSEVQMGIRHVPYAWVIDRRSRYEVLYRSWDRRYLLENHMWRKSRLHDEKVERGAPPVVVRHVTDDFINVMDEHLSYASTMSLFPCDFDEADAMFLKFAEDLDNLAGRSSSVGDNLTNGRILMTIALVVEKLISPHAVRFSQVIDMCVRRIFPVRCFKCEDVGRKYIEVVKGDLQWCFVLDFNDQAINRFVEHQMLNTFKEFQDDCHKHFKKYSDSEEACANPPHLLVGHDEELTLLF</sequence>
<comment type="caution">
    <text evidence="1">The sequence shown here is derived from an EMBL/GenBank/DDBJ whole genome shotgun (WGS) entry which is preliminary data.</text>
</comment>
<dbReference type="Proteomes" id="UP000321947">
    <property type="component" value="Unassembled WGS sequence"/>
</dbReference>